<dbReference type="InterPro" id="IPR026444">
    <property type="entry name" value="Secre_tail"/>
</dbReference>
<keyword evidence="4" id="KW-1185">Reference proteome</keyword>
<name>A0A3P3W523_9FLAO</name>
<dbReference type="InterPro" id="IPR013783">
    <property type="entry name" value="Ig-like_fold"/>
</dbReference>
<evidence type="ECO:0000313" key="4">
    <source>
        <dbReference type="Proteomes" id="UP000271937"/>
    </source>
</evidence>
<dbReference type="CDD" id="cd00063">
    <property type="entry name" value="FN3"/>
    <property type="match status" value="2"/>
</dbReference>
<organism evidence="3 4">
    <name type="scientific">Flavobacterium macacae</name>
    <dbReference type="NCBI Taxonomy" id="2488993"/>
    <lineage>
        <taxon>Bacteria</taxon>
        <taxon>Pseudomonadati</taxon>
        <taxon>Bacteroidota</taxon>
        <taxon>Flavobacteriia</taxon>
        <taxon>Flavobacteriales</taxon>
        <taxon>Flavobacteriaceae</taxon>
        <taxon>Flavobacterium</taxon>
    </lineage>
</organism>
<dbReference type="InterPro" id="IPR036116">
    <property type="entry name" value="FN3_sf"/>
</dbReference>
<feature type="domain" description="Fibronectin type-III" evidence="2">
    <location>
        <begin position="215"/>
        <end position="309"/>
    </location>
</feature>
<reference evidence="3 4" key="1">
    <citation type="submission" date="2018-11" db="EMBL/GenBank/DDBJ databases">
        <title>Flavobacterium sp. nov., YIM 102600 draft genome.</title>
        <authorList>
            <person name="Li G."/>
            <person name="Jiang Y."/>
        </authorList>
    </citation>
    <scope>NUCLEOTIDE SEQUENCE [LARGE SCALE GENOMIC DNA]</scope>
    <source>
        <strain evidence="3 4">YIM 102600</strain>
    </source>
</reference>
<dbReference type="PROSITE" id="PS50853">
    <property type="entry name" value="FN3"/>
    <property type="match status" value="3"/>
</dbReference>
<sequence>MKKITLLLMLFVGMLSYGQIWSIASCSSELGSSNYGPMYSTATANATSRTAVIYPSAQLTSIAEQVLTSIYFKRLTAAEMLGTPNLKIYLKETASDNWGTASIDWSTSITGATLVYDSNPVTALGTSAGWKSFEFSTNFSYSGTQNLAVFFEYSNATASNSITYAYEYTAPCIITTDSNTTKYANNNTGILATTLASKDYRRPLIGFDYEVSCYAPTNLAVTAIGETTAEISWTASSSNPSLGYDYYLSTSPTEPTPSTTATGNVPTGTTKNLTGLSNSTAYYVWVRSNCGTGDVSVWKGSSFVTSCVAISSFPWTENFDTMTTIGANVLPNLCWKSLAGGSSNTIQFTTSNAASQTYNDPRSAPNYITVYYPTTNAAYLYTPGMELTAGQSYDFSFYYIGDNRAGWDGQVVYNTNQSATGATVLGDSYVISATTTSQTNYVRVTRTFVPTTTGTYYFGVKAMAVTSAPFYLGFDDFKVDLSPSCINPTALTATNITATSATISWTAPTTVPSLGYEYYISATNTPPTAATAGTPVTSGTSVNITNLPSNETRYVWVRSLCSATDISSWSDSVSFTTACGAFGSFTEGFENTVTSTIMPSCWSRNIVSTTTDPYIYVSTSDVNTGNRALRFGNSGSATATLYGITPALTDLPLQNHRLKFYARGTVSTVFQVGTMTNPADASTFVLKQVVTLTTSHQQTVINFDTPTTGSYIAFRAAFSSTYSTVTIDDVVWEPIPACPEPTAIVVSDITTTSATASWTAPSSTPSQGYEYYLSTSNTPPTVATTATGLATAATVSLTGLPHSTVHYIWVRSNCGSETSPWSNMGTFATACGVNAAPSAVQNFATYVPQCWSETTGALGTTLSTTTSIWTTTTSFANVAAGTNKGAKVNLYGGTTANPDNDWLISNSIDLGSSPSQFRVKFKMAVTNYNGSVSQTTLGTHTVRVIVSTDNGATWTAANVIKTYTGAGTYSNTGQDESIELTGYSGVVKIGFLATTSSTTLDIDFHIDDFSVEASLSAPSFNTANFKAYPNPVKDFLNLSYTQDISDVAVFNLLGQQVLARKVNATESQIDMSSLSQGTYLVKVTVGDQVKTVKVMKQ</sequence>
<protein>
    <submittedName>
        <fullName evidence="3">T9SS C-terminal target domain-containing protein</fullName>
    </submittedName>
</protein>
<accession>A0A3P3W523</accession>
<dbReference type="Gene3D" id="2.60.40.10">
    <property type="entry name" value="Immunoglobulins"/>
    <property type="match status" value="3"/>
</dbReference>
<dbReference type="AlphaFoldDB" id="A0A3P3W523"/>
<dbReference type="Gene3D" id="2.60.120.200">
    <property type="match status" value="1"/>
</dbReference>
<dbReference type="PROSITE" id="PS51257">
    <property type="entry name" value="PROKAR_LIPOPROTEIN"/>
    <property type="match status" value="1"/>
</dbReference>
<dbReference type="EMBL" id="RQVR01000012">
    <property type="protein sequence ID" value="RRJ90205.1"/>
    <property type="molecule type" value="Genomic_DNA"/>
</dbReference>
<dbReference type="InterPro" id="IPR003961">
    <property type="entry name" value="FN3_dom"/>
</dbReference>
<comment type="caution">
    <text evidence="3">The sequence shown here is derived from an EMBL/GenBank/DDBJ whole genome shotgun (WGS) entry which is preliminary data.</text>
</comment>
<dbReference type="SUPFAM" id="SSF49265">
    <property type="entry name" value="Fibronectin type III"/>
    <property type="match status" value="2"/>
</dbReference>
<dbReference type="SMART" id="SM00060">
    <property type="entry name" value="FN3"/>
    <property type="match status" value="3"/>
</dbReference>
<evidence type="ECO:0000259" key="2">
    <source>
        <dbReference type="PROSITE" id="PS50853"/>
    </source>
</evidence>
<dbReference type="Pfam" id="PF00041">
    <property type="entry name" value="fn3"/>
    <property type="match status" value="1"/>
</dbReference>
<proteinExistence type="predicted"/>
<dbReference type="Pfam" id="PF18962">
    <property type="entry name" value="Por_Secre_tail"/>
    <property type="match status" value="1"/>
</dbReference>
<dbReference type="Proteomes" id="UP000271937">
    <property type="component" value="Unassembled WGS sequence"/>
</dbReference>
<dbReference type="Gene3D" id="2.60.120.260">
    <property type="entry name" value="Galactose-binding domain-like"/>
    <property type="match status" value="1"/>
</dbReference>
<gene>
    <name evidence="3" type="ORF">EG849_11135</name>
</gene>
<dbReference type="NCBIfam" id="TIGR04183">
    <property type="entry name" value="Por_Secre_tail"/>
    <property type="match status" value="1"/>
</dbReference>
<feature type="domain" description="Fibronectin type-III" evidence="2">
    <location>
        <begin position="487"/>
        <end position="580"/>
    </location>
</feature>
<evidence type="ECO:0000313" key="3">
    <source>
        <dbReference type="EMBL" id="RRJ90205.1"/>
    </source>
</evidence>
<evidence type="ECO:0000256" key="1">
    <source>
        <dbReference type="ARBA" id="ARBA00022729"/>
    </source>
</evidence>
<feature type="domain" description="Fibronectin type-III" evidence="2">
    <location>
        <begin position="740"/>
        <end position="832"/>
    </location>
</feature>
<keyword evidence="1" id="KW-0732">Signal</keyword>